<dbReference type="Proteomes" id="UP001229421">
    <property type="component" value="Unassembled WGS sequence"/>
</dbReference>
<name>A0AAD8LEJ4_TARER</name>
<dbReference type="EMBL" id="JAUHHV010000001">
    <property type="protein sequence ID" value="KAK1439359.1"/>
    <property type="molecule type" value="Genomic_DNA"/>
</dbReference>
<dbReference type="AlphaFoldDB" id="A0AAD8LEJ4"/>
<evidence type="ECO:0000313" key="2">
    <source>
        <dbReference type="Proteomes" id="UP001229421"/>
    </source>
</evidence>
<accession>A0AAD8LEJ4</accession>
<proteinExistence type="predicted"/>
<comment type="caution">
    <text evidence="1">The sequence shown here is derived from an EMBL/GenBank/DDBJ whole genome shotgun (WGS) entry which is preliminary data.</text>
</comment>
<evidence type="ECO:0000313" key="1">
    <source>
        <dbReference type="EMBL" id="KAK1439359.1"/>
    </source>
</evidence>
<sequence length="80" mass="9066">MKTKREVFDGQSIHVYWTATNNKNDSNAIKIRSIGVPFFLLKNNLVKPIKEKDVFAILSDLVDTDRVIVCSSSSAYKYIA</sequence>
<organism evidence="1 2">
    <name type="scientific">Tagetes erecta</name>
    <name type="common">African marigold</name>
    <dbReference type="NCBI Taxonomy" id="13708"/>
    <lineage>
        <taxon>Eukaryota</taxon>
        <taxon>Viridiplantae</taxon>
        <taxon>Streptophyta</taxon>
        <taxon>Embryophyta</taxon>
        <taxon>Tracheophyta</taxon>
        <taxon>Spermatophyta</taxon>
        <taxon>Magnoliopsida</taxon>
        <taxon>eudicotyledons</taxon>
        <taxon>Gunneridae</taxon>
        <taxon>Pentapetalae</taxon>
        <taxon>asterids</taxon>
        <taxon>campanulids</taxon>
        <taxon>Asterales</taxon>
        <taxon>Asteraceae</taxon>
        <taxon>Asteroideae</taxon>
        <taxon>Heliantheae alliance</taxon>
        <taxon>Tageteae</taxon>
        <taxon>Tagetes</taxon>
    </lineage>
</organism>
<gene>
    <name evidence="1" type="ORF">QVD17_05175</name>
</gene>
<protein>
    <submittedName>
        <fullName evidence="1">Uncharacterized protein</fullName>
    </submittedName>
</protein>
<reference evidence="1" key="1">
    <citation type="journal article" date="2023" name="bioRxiv">
        <title>Improved chromosome-level genome assembly for marigold (Tagetes erecta).</title>
        <authorList>
            <person name="Jiang F."/>
            <person name="Yuan L."/>
            <person name="Wang S."/>
            <person name="Wang H."/>
            <person name="Xu D."/>
            <person name="Wang A."/>
            <person name="Fan W."/>
        </authorList>
    </citation>
    <scope>NUCLEOTIDE SEQUENCE</scope>
    <source>
        <strain evidence="1">WSJ</strain>
        <tissue evidence="1">Leaf</tissue>
    </source>
</reference>
<keyword evidence="2" id="KW-1185">Reference proteome</keyword>